<dbReference type="Gene3D" id="1.10.287.470">
    <property type="entry name" value="Helix hairpin bin"/>
    <property type="match status" value="1"/>
</dbReference>
<keyword evidence="3" id="KW-0813">Transport</keyword>
<dbReference type="AlphaFoldDB" id="A0A412TNC5"/>
<evidence type="ECO:0000256" key="3">
    <source>
        <dbReference type="ARBA" id="ARBA00022448"/>
    </source>
</evidence>
<dbReference type="RefSeq" id="WP_087381888.1">
    <property type="nucleotide sequence ID" value="NZ_JADMUD010000027.1"/>
</dbReference>
<name>A0A412TNC5_9BACT</name>
<proteinExistence type="inferred from homology"/>
<dbReference type="GO" id="GO:0015562">
    <property type="term" value="F:efflux transmembrane transporter activity"/>
    <property type="evidence" value="ECO:0007669"/>
    <property type="project" value="TreeGrafter"/>
</dbReference>
<dbReference type="Pfam" id="PF25967">
    <property type="entry name" value="RND-MFP_C"/>
    <property type="match status" value="1"/>
</dbReference>
<evidence type="ECO:0000259" key="5">
    <source>
        <dbReference type="Pfam" id="PF25967"/>
    </source>
</evidence>
<evidence type="ECO:0000313" key="6">
    <source>
        <dbReference type="EMBL" id="RGU55285.1"/>
    </source>
</evidence>
<dbReference type="Proteomes" id="UP000284243">
    <property type="component" value="Unassembled WGS sequence"/>
</dbReference>
<dbReference type="InterPro" id="IPR006143">
    <property type="entry name" value="RND_pump_MFP"/>
</dbReference>
<accession>A0A412TNC5</accession>
<feature type="domain" description="Multidrug resistance protein MdtA-like C-terminal permuted SH3" evidence="5">
    <location>
        <begin position="275"/>
        <end position="331"/>
    </location>
</feature>
<dbReference type="PANTHER" id="PTHR30469:SF20">
    <property type="entry name" value="EFFLUX RND TRANSPORTER PERIPLASMIC ADAPTOR SUBUNIT"/>
    <property type="match status" value="1"/>
</dbReference>
<dbReference type="InterPro" id="IPR058625">
    <property type="entry name" value="MdtA-like_BSH"/>
</dbReference>
<evidence type="ECO:0000256" key="2">
    <source>
        <dbReference type="ARBA" id="ARBA00009477"/>
    </source>
</evidence>
<dbReference type="PANTHER" id="PTHR30469">
    <property type="entry name" value="MULTIDRUG RESISTANCE PROTEIN MDTA"/>
    <property type="match status" value="1"/>
</dbReference>
<feature type="domain" description="Multidrug resistance protein MdtA-like barrel-sandwich hybrid" evidence="4">
    <location>
        <begin position="64"/>
        <end position="178"/>
    </location>
</feature>
<reference evidence="6 7" key="1">
    <citation type="submission" date="2018-08" db="EMBL/GenBank/DDBJ databases">
        <title>A genome reference for cultivated species of the human gut microbiota.</title>
        <authorList>
            <person name="Zou Y."/>
            <person name="Xue W."/>
            <person name="Luo G."/>
        </authorList>
    </citation>
    <scope>NUCLEOTIDE SEQUENCE [LARGE SCALE GENOMIC DNA]</scope>
    <source>
        <strain evidence="6 7">AF16-14</strain>
    </source>
</reference>
<dbReference type="SUPFAM" id="SSF111369">
    <property type="entry name" value="HlyD-like secretion proteins"/>
    <property type="match status" value="1"/>
</dbReference>
<dbReference type="GO" id="GO:1990281">
    <property type="term" value="C:efflux pump complex"/>
    <property type="evidence" value="ECO:0007669"/>
    <property type="project" value="TreeGrafter"/>
</dbReference>
<dbReference type="NCBIfam" id="TIGR01730">
    <property type="entry name" value="RND_mfp"/>
    <property type="match status" value="1"/>
</dbReference>
<dbReference type="Gene3D" id="2.40.30.170">
    <property type="match status" value="1"/>
</dbReference>
<dbReference type="EMBL" id="QRYC01000019">
    <property type="protein sequence ID" value="RGU55285.1"/>
    <property type="molecule type" value="Genomic_DNA"/>
</dbReference>
<dbReference type="Gene3D" id="2.40.420.20">
    <property type="match status" value="1"/>
</dbReference>
<dbReference type="Pfam" id="PF25917">
    <property type="entry name" value="BSH_RND"/>
    <property type="match status" value="1"/>
</dbReference>
<gene>
    <name evidence="6" type="ORF">DWW57_13060</name>
</gene>
<sequence length="346" mass="39302">MKFRYLVFISILSFCLACQGKKKATLSDLPRSVRVIKVEALGTFNHQYTGTVTARNFSILAFRLPGTLTEVNVNTGQKIKKGTVIARIDPYDYQRQYQTALANYKTTESIYERNQRLYAANAVAKQNLEIAQTDYIQATSALNMARRTLDYTVLTAPFDGFIEQRFVENHEEILTGQSIVRLIDPKDIEVNFMLPETSIQLLDIPKKIYVEFDSQKGKLFTTEVKEYIYSSNGSGIPVTLLITDKQFAPYRQNVFPGFSCKVIVEVDNMISDKFVLPASALQEAHHQEYVWIVDPASHTAHRQQVRIKKYNDHILVEAGLNPDDLIIIAGIASIREGQKVRPVKNQ</sequence>
<evidence type="ECO:0000259" key="4">
    <source>
        <dbReference type="Pfam" id="PF25917"/>
    </source>
</evidence>
<comment type="subcellular location">
    <subcellularLocation>
        <location evidence="1">Cell envelope</location>
    </subcellularLocation>
</comment>
<evidence type="ECO:0000313" key="7">
    <source>
        <dbReference type="Proteomes" id="UP000284243"/>
    </source>
</evidence>
<dbReference type="InterPro" id="IPR058627">
    <property type="entry name" value="MdtA-like_C"/>
</dbReference>
<evidence type="ECO:0000256" key="1">
    <source>
        <dbReference type="ARBA" id="ARBA00004196"/>
    </source>
</evidence>
<comment type="similarity">
    <text evidence="2">Belongs to the membrane fusion protein (MFP) (TC 8.A.1) family.</text>
</comment>
<organism evidence="6 7">
    <name type="scientific">Odoribacter splanchnicus</name>
    <dbReference type="NCBI Taxonomy" id="28118"/>
    <lineage>
        <taxon>Bacteria</taxon>
        <taxon>Pseudomonadati</taxon>
        <taxon>Bacteroidota</taxon>
        <taxon>Bacteroidia</taxon>
        <taxon>Bacteroidales</taxon>
        <taxon>Odoribacteraceae</taxon>
        <taxon>Odoribacter</taxon>
    </lineage>
</organism>
<comment type="caution">
    <text evidence="6">The sequence shown here is derived from an EMBL/GenBank/DDBJ whole genome shotgun (WGS) entry which is preliminary data.</text>
</comment>
<protein>
    <submittedName>
        <fullName evidence="6">Efflux RND transporter periplasmic adaptor subunit</fullName>
    </submittedName>
</protein>
<dbReference type="Gene3D" id="2.40.50.100">
    <property type="match status" value="1"/>
</dbReference>